<dbReference type="EMBL" id="KL584749">
    <property type="protein sequence ID" value="KER00094.1"/>
    <property type="molecule type" value="Genomic_DNA"/>
</dbReference>
<dbReference type="Pfam" id="PF01636">
    <property type="entry name" value="APH"/>
    <property type="match status" value="1"/>
</dbReference>
<evidence type="ECO:0000313" key="3">
    <source>
        <dbReference type="Proteomes" id="UP000030641"/>
    </source>
</evidence>
<dbReference type="InParanoid" id="A0A074YQR3"/>
<reference evidence="2 3" key="1">
    <citation type="journal article" date="2014" name="BMC Genomics">
        <title>Genome sequencing of four Aureobasidium pullulans varieties: biotechnological potential, stress tolerance, and description of new species.</title>
        <authorList>
            <person name="Gostin Ar C."/>
            <person name="Ohm R.A."/>
            <person name="Kogej T."/>
            <person name="Sonjak S."/>
            <person name="Turk M."/>
            <person name="Zajc J."/>
            <person name="Zalar P."/>
            <person name="Grube M."/>
            <person name="Sun H."/>
            <person name="Han J."/>
            <person name="Sharma A."/>
            <person name="Chiniquy J."/>
            <person name="Ngan C.Y."/>
            <person name="Lipzen A."/>
            <person name="Barry K."/>
            <person name="Grigoriev I.V."/>
            <person name="Gunde-Cimerman N."/>
        </authorList>
    </citation>
    <scope>NUCLEOTIDE SEQUENCE [LARGE SCALE GENOMIC DNA]</scope>
    <source>
        <strain evidence="2 3">EXF-2481</strain>
    </source>
</reference>
<protein>
    <recommendedName>
        <fullName evidence="1">Aminoglycoside phosphotransferase domain-containing protein</fullName>
    </recommendedName>
</protein>
<dbReference type="SUPFAM" id="SSF56112">
    <property type="entry name" value="Protein kinase-like (PK-like)"/>
    <property type="match status" value="1"/>
</dbReference>
<evidence type="ECO:0000259" key="1">
    <source>
        <dbReference type="Pfam" id="PF01636"/>
    </source>
</evidence>
<dbReference type="InterPro" id="IPR035896">
    <property type="entry name" value="AN1-like_Znf"/>
</dbReference>
<dbReference type="PANTHER" id="PTHR21310">
    <property type="entry name" value="AMINOGLYCOSIDE PHOSPHOTRANSFERASE-RELATED-RELATED"/>
    <property type="match status" value="1"/>
</dbReference>
<dbReference type="AlphaFoldDB" id="A0A074YQR3"/>
<dbReference type="InterPro" id="IPR011009">
    <property type="entry name" value="Kinase-like_dom_sf"/>
</dbReference>
<gene>
    <name evidence="2" type="ORF">AUEXF2481DRAFT_45396</name>
</gene>
<sequence length="456" mass="51422">MWICSVECCQNASVRVTGDCFICGRHLCYKHVAPTFHTCPDLDDEKDYYPAYMQADQKEIEMISKKINYAALESHARDLRLGISCHAITLPLDRKTQYEVIGGMNVHIKVQFEDGVTWLARIRRTNATSPPPVVRDYIFRSEIATLRFLEKLNIPSPRIHGYALEGDVGNEVGVGYMFIEELPGTPLCWGDLTHGQTRKIVAQMADMAIEVSKHPMDSIGALHLPSPGTIGPIAREELCDLVNGNLRTLGPFTSMQDYWATYLQSILAQILDRQLYTLHPIDAYLIHRFLLDLVPQVWTAEKEPCYLKHADDKGSHILIDASANITGIIDWEWALFAPASFALNSPKALFHIQDFFAGETALSSSESYFVECLEGEGRADLAKVVREGKQSLFFDFCCAFDGRTDWEGWMGVFKGLRKCVGVDDGLNWDEWKQITLKRYENDDGVKQLLARGALTD</sequence>
<dbReference type="PANTHER" id="PTHR21310:SF15">
    <property type="entry name" value="AMINOGLYCOSIDE PHOSPHOTRANSFERASE DOMAIN-CONTAINING PROTEIN"/>
    <property type="match status" value="1"/>
</dbReference>
<keyword evidence="3" id="KW-1185">Reference proteome</keyword>
<dbReference type="STRING" id="1043005.A0A074YQR3"/>
<name>A0A074YQR3_AURSE</name>
<dbReference type="InterPro" id="IPR002575">
    <property type="entry name" value="Aminoglycoside_PTrfase"/>
</dbReference>
<dbReference type="OMA" id="YHIEILF"/>
<dbReference type="RefSeq" id="XP_013348588.1">
    <property type="nucleotide sequence ID" value="XM_013493134.1"/>
</dbReference>
<dbReference type="SUPFAM" id="SSF118310">
    <property type="entry name" value="AN1-like Zinc finger"/>
    <property type="match status" value="1"/>
</dbReference>
<accession>A0A074YQR3</accession>
<dbReference type="Proteomes" id="UP000030641">
    <property type="component" value="Unassembled WGS sequence"/>
</dbReference>
<feature type="domain" description="Aminoglycoside phosphotransferase" evidence="1">
    <location>
        <begin position="140"/>
        <end position="339"/>
    </location>
</feature>
<dbReference type="OrthoDB" id="5327538at2759"/>
<dbReference type="GeneID" id="25367926"/>
<organism evidence="2 3">
    <name type="scientific">Aureobasidium subglaciale (strain EXF-2481)</name>
    <name type="common">Aureobasidium pullulans var. subglaciale</name>
    <dbReference type="NCBI Taxonomy" id="1043005"/>
    <lineage>
        <taxon>Eukaryota</taxon>
        <taxon>Fungi</taxon>
        <taxon>Dikarya</taxon>
        <taxon>Ascomycota</taxon>
        <taxon>Pezizomycotina</taxon>
        <taxon>Dothideomycetes</taxon>
        <taxon>Dothideomycetidae</taxon>
        <taxon>Dothideales</taxon>
        <taxon>Saccotheciaceae</taxon>
        <taxon>Aureobasidium</taxon>
    </lineage>
</organism>
<evidence type="ECO:0000313" key="2">
    <source>
        <dbReference type="EMBL" id="KER00094.1"/>
    </source>
</evidence>
<dbReference type="HOGENOM" id="CLU_043196_0_0_1"/>
<proteinExistence type="predicted"/>
<dbReference type="InterPro" id="IPR051678">
    <property type="entry name" value="AGP_Transferase"/>
</dbReference>